<sequence>RLWLWEVAACWLALASHVTMIALLIVYHDAKVSAWTAPWTFNSNIAFFITIIKGASLSPVASSLGQLKWRRFWGYKPLVDMEVFDDASRGVYGSVRLLFHLNFYHFASAGALITIVALSMDTLAQNV</sequence>
<feature type="non-terminal residue" evidence="2">
    <location>
        <position position="1"/>
    </location>
</feature>
<feature type="transmembrane region" description="Helical" evidence="1">
    <location>
        <begin position="7"/>
        <end position="27"/>
    </location>
</feature>
<feature type="non-terminal residue" evidence="2">
    <location>
        <position position="127"/>
    </location>
</feature>
<organism evidence="2 3">
    <name type="scientific">Melanomma pulvis-pyrius CBS 109.77</name>
    <dbReference type="NCBI Taxonomy" id="1314802"/>
    <lineage>
        <taxon>Eukaryota</taxon>
        <taxon>Fungi</taxon>
        <taxon>Dikarya</taxon>
        <taxon>Ascomycota</taxon>
        <taxon>Pezizomycotina</taxon>
        <taxon>Dothideomycetes</taxon>
        <taxon>Pleosporomycetidae</taxon>
        <taxon>Pleosporales</taxon>
        <taxon>Melanommataceae</taxon>
        <taxon>Melanomma</taxon>
    </lineage>
</organism>
<dbReference type="PANTHER" id="PTHR35394:SF5">
    <property type="entry name" value="DUF3176 DOMAIN-CONTAINING PROTEIN"/>
    <property type="match status" value="1"/>
</dbReference>
<evidence type="ECO:0000313" key="2">
    <source>
        <dbReference type="EMBL" id="KAF2789534.1"/>
    </source>
</evidence>
<keyword evidence="1" id="KW-0472">Membrane</keyword>
<dbReference type="Proteomes" id="UP000799757">
    <property type="component" value="Unassembled WGS sequence"/>
</dbReference>
<accession>A0A6A6X036</accession>
<dbReference type="InterPro" id="IPR021514">
    <property type="entry name" value="DUF3176"/>
</dbReference>
<keyword evidence="1" id="KW-1133">Transmembrane helix</keyword>
<protein>
    <submittedName>
        <fullName evidence="2">Uncharacterized protein</fullName>
    </submittedName>
</protein>
<dbReference type="AlphaFoldDB" id="A0A6A6X036"/>
<dbReference type="Pfam" id="PF11374">
    <property type="entry name" value="DUF3176"/>
    <property type="match status" value="1"/>
</dbReference>
<keyword evidence="1" id="KW-0812">Transmembrane</keyword>
<evidence type="ECO:0000256" key="1">
    <source>
        <dbReference type="SAM" id="Phobius"/>
    </source>
</evidence>
<dbReference type="EMBL" id="MU002130">
    <property type="protein sequence ID" value="KAF2789534.1"/>
    <property type="molecule type" value="Genomic_DNA"/>
</dbReference>
<gene>
    <name evidence="2" type="ORF">K505DRAFT_222769</name>
</gene>
<dbReference type="OrthoDB" id="5376804at2759"/>
<feature type="transmembrane region" description="Helical" evidence="1">
    <location>
        <begin position="97"/>
        <end position="120"/>
    </location>
</feature>
<proteinExistence type="predicted"/>
<feature type="transmembrane region" description="Helical" evidence="1">
    <location>
        <begin position="39"/>
        <end position="61"/>
    </location>
</feature>
<name>A0A6A6X036_9PLEO</name>
<dbReference type="PANTHER" id="PTHR35394">
    <property type="entry name" value="DUF3176 DOMAIN-CONTAINING PROTEIN"/>
    <property type="match status" value="1"/>
</dbReference>
<reference evidence="2" key="1">
    <citation type="journal article" date="2020" name="Stud. Mycol.">
        <title>101 Dothideomycetes genomes: a test case for predicting lifestyles and emergence of pathogens.</title>
        <authorList>
            <person name="Haridas S."/>
            <person name="Albert R."/>
            <person name="Binder M."/>
            <person name="Bloem J."/>
            <person name="Labutti K."/>
            <person name="Salamov A."/>
            <person name="Andreopoulos B."/>
            <person name="Baker S."/>
            <person name="Barry K."/>
            <person name="Bills G."/>
            <person name="Bluhm B."/>
            <person name="Cannon C."/>
            <person name="Castanera R."/>
            <person name="Culley D."/>
            <person name="Daum C."/>
            <person name="Ezra D."/>
            <person name="Gonzalez J."/>
            <person name="Henrissat B."/>
            <person name="Kuo A."/>
            <person name="Liang C."/>
            <person name="Lipzen A."/>
            <person name="Lutzoni F."/>
            <person name="Magnuson J."/>
            <person name="Mondo S."/>
            <person name="Nolan M."/>
            <person name="Ohm R."/>
            <person name="Pangilinan J."/>
            <person name="Park H.-J."/>
            <person name="Ramirez L."/>
            <person name="Alfaro M."/>
            <person name="Sun H."/>
            <person name="Tritt A."/>
            <person name="Yoshinaga Y."/>
            <person name="Zwiers L.-H."/>
            <person name="Turgeon B."/>
            <person name="Goodwin S."/>
            <person name="Spatafora J."/>
            <person name="Crous P."/>
            <person name="Grigoriev I."/>
        </authorList>
    </citation>
    <scope>NUCLEOTIDE SEQUENCE</scope>
    <source>
        <strain evidence="2">CBS 109.77</strain>
    </source>
</reference>
<evidence type="ECO:0000313" key="3">
    <source>
        <dbReference type="Proteomes" id="UP000799757"/>
    </source>
</evidence>
<keyword evidence="3" id="KW-1185">Reference proteome</keyword>